<gene>
    <name evidence="2" type="ORF">OS129_10160</name>
</gene>
<reference evidence="2" key="1">
    <citation type="submission" date="2022-11" db="EMBL/GenBank/DDBJ databases">
        <title>Corynebacterium sp. isolated from Penguins.</title>
        <authorList>
            <person name="Sedlar K."/>
            <person name="Svec P."/>
        </authorList>
    </citation>
    <scope>NUCLEOTIDE SEQUENCE</scope>
    <source>
        <strain evidence="2">P7374</strain>
    </source>
</reference>
<dbReference type="AlphaFoldDB" id="A0A9Q4GMF4"/>
<proteinExistence type="predicted"/>
<evidence type="ECO:0000313" key="3">
    <source>
        <dbReference type="Proteomes" id="UP001071478"/>
    </source>
</evidence>
<name>A0A9Q4GMF4_9CORY</name>
<evidence type="ECO:0000256" key="1">
    <source>
        <dbReference type="SAM" id="MobiDB-lite"/>
    </source>
</evidence>
<dbReference type="RefSeq" id="WP_200250620.1">
    <property type="nucleotide sequence ID" value="NZ_JAENIQ020000005.1"/>
</dbReference>
<protein>
    <submittedName>
        <fullName evidence="2">Uncharacterized protein</fullName>
    </submittedName>
</protein>
<dbReference type="EMBL" id="JAPMKU010000005">
    <property type="protein sequence ID" value="MCX7469235.1"/>
    <property type="molecule type" value="Genomic_DNA"/>
</dbReference>
<accession>A0A9Q4GMF4</accession>
<feature type="region of interest" description="Disordered" evidence="1">
    <location>
        <begin position="1"/>
        <end position="23"/>
    </location>
</feature>
<comment type="caution">
    <text evidence="2">The sequence shown here is derived from an EMBL/GenBank/DDBJ whole genome shotgun (WGS) entry which is preliminary data.</text>
</comment>
<evidence type="ECO:0000313" key="2">
    <source>
        <dbReference type="EMBL" id="MCX7469235.1"/>
    </source>
</evidence>
<dbReference type="Proteomes" id="UP001071478">
    <property type="component" value="Unassembled WGS sequence"/>
</dbReference>
<organism evidence="2 3">
    <name type="scientific">Corynebacterium pygosceleis</name>
    <dbReference type="NCBI Taxonomy" id="2800406"/>
    <lineage>
        <taxon>Bacteria</taxon>
        <taxon>Bacillati</taxon>
        <taxon>Actinomycetota</taxon>
        <taxon>Actinomycetes</taxon>
        <taxon>Mycobacteriales</taxon>
        <taxon>Corynebacteriaceae</taxon>
        <taxon>Corynebacterium</taxon>
    </lineage>
</organism>
<sequence>MNDRTAQKEINSFTAPDFGPDDHCPRNTDGTITVTITAPDDWEPARILEVSGHLVTFAFRDTTECRWTHDAARLRAVADLALLSGHVVTLWSPERRILQVPLGATGFLLDLHRESDQSSGADRQQ</sequence>